<reference evidence="4 5" key="1">
    <citation type="submission" date="2017-09" db="EMBL/GenBank/DDBJ databases">
        <title>Biodiversity and function of Thalassospira species in the particle-attached aromatic-hydrocarbon-degrading consortia from the surface seawater of the South China Sea.</title>
        <authorList>
            <person name="Dong C."/>
            <person name="Liu R."/>
            <person name="Shao Z."/>
        </authorList>
    </citation>
    <scope>NUCLEOTIDE SEQUENCE [LARGE SCALE GENOMIC DNA]</scope>
    <source>
        <strain evidence="4 5">CSC1P2</strain>
    </source>
</reference>
<dbReference type="FunFam" id="3.30.70.270:FF:000001">
    <property type="entry name" value="Diguanylate cyclase domain protein"/>
    <property type="match status" value="1"/>
</dbReference>
<dbReference type="InterPro" id="IPR050469">
    <property type="entry name" value="Diguanylate_Cyclase"/>
</dbReference>
<dbReference type="OrthoDB" id="7333362at2"/>
<dbReference type="EMBL" id="NWTK01000021">
    <property type="protein sequence ID" value="PKR48935.1"/>
    <property type="molecule type" value="Genomic_DNA"/>
</dbReference>
<dbReference type="PANTHER" id="PTHR45138">
    <property type="entry name" value="REGULATORY COMPONENTS OF SENSORY TRANSDUCTION SYSTEM"/>
    <property type="match status" value="1"/>
</dbReference>
<dbReference type="AlphaFoldDB" id="A0A2N3KED7"/>
<dbReference type="Proteomes" id="UP000233597">
    <property type="component" value="Unassembled WGS sequence"/>
</dbReference>
<dbReference type="Gene3D" id="3.30.450.20">
    <property type="entry name" value="PAS domain"/>
    <property type="match status" value="3"/>
</dbReference>
<dbReference type="InterPro" id="IPR043128">
    <property type="entry name" value="Rev_trsase/Diguanyl_cyclase"/>
</dbReference>
<comment type="caution">
    <text evidence="4">The sequence shown here is derived from an EMBL/GenBank/DDBJ whole genome shotgun (WGS) entry which is preliminary data.</text>
</comment>
<evidence type="ECO:0000313" key="4">
    <source>
        <dbReference type="EMBL" id="PKR48935.1"/>
    </source>
</evidence>
<dbReference type="InterPro" id="IPR000014">
    <property type="entry name" value="PAS"/>
</dbReference>
<dbReference type="NCBIfam" id="TIGR00229">
    <property type="entry name" value="sensory_box"/>
    <property type="match status" value="1"/>
</dbReference>
<dbReference type="InterPro" id="IPR029787">
    <property type="entry name" value="Nucleotide_cyclase"/>
</dbReference>
<name>A0A2N3KED7_9PROT</name>
<protein>
    <recommendedName>
        <fullName evidence="1">diguanylate cyclase</fullName>
        <ecNumber evidence="1">2.7.7.65</ecNumber>
    </recommendedName>
</protein>
<organism evidence="4 5">
    <name type="scientific">Thalassospira marina</name>
    <dbReference type="NCBI Taxonomy" id="2048283"/>
    <lineage>
        <taxon>Bacteria</taxon>
        <taxon>Pseudomonadati</taxon>
        <taxon>Pseudomonadota</taxon>
        <taxon>Alphaproteobacteria</taxon>
        <taxon>Rhodospirillales</taxon>
        <taxon>Thalassospiraceae</taxon>
        <taxon>Thalassospira</taxon>
    </lineage>
</organism>
<dbReference type="Gene3D" id="3.30.70.270">
    <property type="match status" value="1"/>
</dbReference>
<dbReference type="Pfam" id="PF00990">
    <property type="entry name" value="GGDEF"/>
    <property type="match status" value="1"/>
</dbReference>
<comment type="catalytic activity">
    <reaction evidence="2">
        <text>2 GTP = 3',3'-c-di-GMP + 2 diphosphate</text>
        <dbReference type="Rhea" id="RHEA:24898"/>
        <dbReference type="ChEBI" id="CHEBI:33019"/>
        <dbReference type="ChEBI" id="CHEBI:37565"/>
        <dbReference type="ChEBI" id="CHEBI:58805"/>
        <dbReference type="EC" id="2.7.7.65"/>
    </reaction>
</comment>
<evidence type="ECO:0000259" key="3">
    <source>
        <dbReference type="PROSITE" id="PS50887"/>
    </source>
</evidence>
<dbReference type="SUPFAM" id="SSF55785">
    <property type="entry name" value="PYP-like sensor domain (PAS domain)"/>
    <property type="match status" value="2"/>
</dbReference>
<dbReference type="NCBIfam" id="TIGR00254">
    <property type="entry name" value="GGDEF"/>
    <property type="match status" value="1"/>
</dbReference>
<evidence type="ECO:0000256" key="1">
    <source>
        <dbReference type="ARBA" id="ARBA00012528"/>
    </source>
</evidence>
<dbReference type="SMART" id="SM00267">
    <property type="entry name" value="GGDEF"/>
    <property type="match status" value="1"/>
</dbReference>
<dbReference type="GO" id="GO:0006355">
    <property type="term" value="P:regulation of DNA-templated transcription"/>
    <property type="evidence" value="ECO:0007669"/>
    <property type="project" value="InterPro"/>
</dbReference>
<proteinExistence type="predicted"/>
<dbReference type="Pfam" id="PF00989">
    <property type="entry name" value="PAS"/>
    <property type="match status" value="1"/>
</dbReference>
<accession>A0A2N3KED7</accession>
<dbReference type="InterPro" id="IPR035965">
    <property type="entry name" value="PAS-like_dom_sf"/>
</dbReference>
<dbReference type="InterPro" id="IPR000160">
    <property type="entry name" value="GGDEF_dom"/>
</dbReference>
<dbReference type="SUPFAM" id="SSF55073">
    <property type="entry name" value="Nucleotide cyclase"/>
    <property type="match status" value="1"/>
</dbReference>
<evidence type="ECO:0000313" key="5">
    <source>
        <dbReference type="Proteomes" id="UP000233597"/>
    </source>
</evidence>
<sequence>MARFEQKEIDRLYGQSTVGVIIHRDLVVLYANDAYARMMGCRDAAEFMAAPDLVRYIPPAFHLEALRLYKQFMEATGFHGWKKVYNLRQDGSPVWLEISDETIEWEDGRALLTTAQMIENGTTAMQVDHMLGRSFIGVAVHRDMQALYVNDAFACVMGAQSASDFMKKPDLLRFVDVANRDKTLADSEKILQGVVGGERRRECRFLDDGSEVWCDLTDERILWHDGRPAVLTTAHDVREEVRMNNMLVRNRNSLENAVAEVIRMVPTAVAMFDEELHVLHFNREFARLFAQNPGVYPAATPEFDVSGLRAIYRDMVRAGHDHADRNGVMSPSARLTDIRINRLQGGGMMVSALDVTDHKEVEKQLAVLASTDPLTEVLNRRGFEGAVSRLHDIRRLRNKTWHYGIAVLDLDYFKLVNDRFGHACGDRVLQEVAAVLRGALRDDDLVVRLGGEEFAVFLPSATAKITQSIAERLAGMINDIRLSDDEGNFGVVKITASIGVTIGGDVCDDPKSEIDLPTALLVADRALYQAKQAGRNRIVYADPTLPAAMVLSDEAANPADECGDGE</sequence>
<dbReference type="RefSeq" id="WP_101271026.1">
    <property type="nucleotide sequence ID" value="NZ_NWTK01000021.1"/>
</dbReference>
<dbReference type="CDD" id="cd01949">
    <property type="entry name" value="GGDEF"/>
    <property type="match status" value="1"/>
</dbReference>
<gene>
    <name evidence="4" type="ORF">COO20_23565</name>
</gene>
<dbReference type="InterPro" id="IPR013767">
    <property type="entry name" value="PAS_fold"/>
</dbReference>
<evidence type="ECO:0000256" key="2">
    <source>
        <dbReference type="ARBA" id="ARBA00034247"/>
    </source>
</evidence>
<dbReference type="PROSITE" id="PS50887">
    <property type="entry name" value="GGDEF"/>
    <property type="match status" value="1"/>
</dbReference>
<dbReference type="GO" id="GO:0052621">
    <property type="term" value="F:diguanylate cyclase activity"/>
    <property type="evidence" value="ECO:0007669"/>
    <property type="project" value="UniProtKB-EC"/>
</dbReference>
<dbReference type="PANTHER" id="PTHR45138:SF9">
    <property type="entry name" value="DIGUANYLATE CYCLASE DGCM-RELATED"/>
    <property type="match status" value="1"/>
</dbReference>
<dbReference type="Pfam" id="PF13426">
    <property type="entry name" value="PAS_9"/>
    <property type="match status" value="1"/>
</dbReference>
<dbReference type="EC" id="2.7.7.65" evidence="1"/>
<feature type="domain" description="GGDEF" evidence="3">
    <location>
        <begin position="401"/>
        <end position="543"/>
    </location>
</feature>